<proteinExistence type="predicted"/>
<dbReference type="EMBL" id="CYGV01001856">
    <property type="protein sequence ID" value="CUA77689.1"/>
    <property type="molecule type" value="Genomic_DNA"/>
</dbReference>
<evidence type="ECO:0000256" key="1">
    <source>
        <dbReference type="SAM" id="MobiDB-lite"/>
    </source>
</evidence>
<evidence type="ECO:0000313" key="2">
    <source>
        <dbReference type="EMBL" id="CUA77689.1"/>
    </source>
</evidence>
<feature type="region of interest" description="Disordered" evidence="1">
    <location>
        <begin position="125"/>
        <end position="303"/>
    </location>
</feature>
<feature type="compositionally biased region" description="Basic residues" evidence="1">
    <location>
        <begin position="179"/>
        <end position="210"/>
    </location>
</feature>
<dbReference type="AlphaFoldDB" id="A0A0K6GH47"/>
<dbReference type="Proteomes" id="UP000044841">
    <property type="component" value="Unassembled WGS sequence"/>
</dbReference>
<gene>
    <name evidence="2" type="ORF">RSOLAG22IIIB_06726</name>
</gene>
<feature type="compositionally biased region" description="Low complexity" evidence="1">
    <location>
        <begin position="218"/>
        <end position="227"/>
    </location>
</feature>
<feature type="compositionally biased region" description="Low complexity" evidence="1">
    <location>
        <begin position="81"/>
        <end position="93"/>
    </location>
</feature>
<feature type="compositionally biased region" description="Basic residues" evidence="1">
    <location>
        <begin position="268"/>
        <end position="277"/>
    </location>
</feature>
<evidence type="ECO:0000313" key="3">
    <source>
        <dbReference type="Proteomes" id="UP000044841"/>
    </source>
</evidence>
<sequence>MESWGQPRSDETRQIGVRAFRQRSHWSGINHRCTRGLPAQRAESYVSHTPIGSIARWFDGAAAEEAVENRSANRSAEEDTGSTPPGSSHSGRSAAHVPDLGYKTYGVQSDNAHPTLSIMQLTQSNEAQAPSEVDHTHPHPHPHPHHHRMHHHPRHPRRHPGAPGPDHAGEHGPSDGHHAPHFGRHRHHGPGHHHGEHPPHFHHHHPHPHHPPPPPPFEGMVPGSPWHRPGPPRGHHDHMRGGMHHWGPGMHFGHHGGRGGHFGMPHGPRGRGMHMHCRGGADCPHTSEGEENGPASDEKVASE</sequence>
<keyword evidence="3" id="KW-1185">Reference proteome</keyword>
<organism evidence="2 3">
    <name type="scientific">Rhizoctonia solani</name>
    <dbReference type="NCBI Taxonomy" id="456999"/>
    <lineage>
        <taxon>Eukaryota</taxon>
        <taxon>Fungi</taxon>
        <taxon>Dikarya</taxon>
        <taxon>Basidiomycota</taxon>
        <taxon>Agaricomycotina</taxon>
        <taxon>Agaricomycetes</taxon>
        <taxon>Cantharellales</taxon>
        <taxon>Ceratobasidiaceae</taxon>
        <taxon>Rhizoctonia</taxon>
    </lineage>
</organism>
<feature type="compositionally biased region" description="Basic residues" evidence="1">
    <location>
        <begin position="233"/>
        <end position="243"/>
    </location>
</feature>
<feature type="compositionally biased region" description="Basic residues" evidence="1">
    <location>
        <begin position="138"/>
        <end position="160"/>
    </location>
</feature>
<name>A0A0K6GH47_9AGAM</name>
<feature type="region of interest" description="Disordered" evidence="1">
    <location>
        <begin position="66"/>
        <end position="97"/>
    </location>
</feature>
<protein>
    <submittedName>
        <fullName evidence="2">Uncharacterized protein</fullName>
    </submittedName>
</protein>
<feature type="compositionally biased region" description="Basic and acidic residues" evidence="1">
    <location>
        <begin position="167"/>
        <end position="178"/>
    </location>
</feature>
<accession>A0A0K6GH47</accession>
<reference evidence="2 3" key="1">
    <citation type="submission" date="2015-07" db="EMBL/GenBank/DDBJ databases">
        <authorList>
            <person name="Noorani M."/>
        </authorList>
    </citation>
    <scope>NUCLEOTIDE SEQUENCE [LARGE SCALE GENOMIC DNA]</scope>
    <source>
        <strain evidence="2">BBA 69670</strain>
    </source>
</reference>